<sequence>MTISVQIHPSSSSLYMFNEPETSTAYSLSGHVSISISPSQFYFDKARSAKAILRSLTLTFEGYQELVTHETGYTATRLCSFTRELAPVEAMLLSTDGREDRDHNGKTAVWNFVFDIPVPGWLPATSTFGSDLHGAAGTRYSLFAEARFASFGEGHARGWSLAALCNSISPRDRVVHAKRCDVEITRFMQPEVEFDADAGKLFGDMTYAIDSQSDRPTRTNGDPTRIPEDVLKKIEVLATVPETVATDADDLKLAVRLRAAGLPLEQQRRLRLTDFEIKLTQTEHFHKSPQSSYVAAFPLPDESMQTDRRPLQNPHPTKAMYDIGLITAAVSSPDASAFSSTFSLLPKRHSGRHKLPKGGVSFAHESASESEVAWCKLEVAVPFSHVQVNEDMDWERKYGRVKALRPTEETPLFCVHHEIEVDLTCVYDSDVEGQKPATERLVFSVPVTFARVPPQRAFSAKDFLAIPALSSISSSLPSPIPSRSASPAPSTASSSSSSPSYNEFNSLPAYSQLYHPNGDRKINYSIPLPLYTPKGCDPPEAPPYEPSATHNFVDGKLSL</sequence>
<evidence type="ECO:0008006" key="4">
    <source>
        <dbReference type="Google" id="ProtNLM"/>
    </source>
</evidence>
<protein>
    <recommendedName>
        <fullName evidence="4">Arrestin-like N-terminal domain-containing protein</fullName>
    </recommendedName>
</protein>
<evidence type="ECO:0000313" key="2">
    <source>
        <dbReference type="EMBL" id="KLO10532.1"/>
    </source>
</evidence>
<reference evidence="2 3" key="1">
    <citation type="submission" date="2015-04" db="EMBL/GenBank/DDBJ databases">
        <title>Complete genome sequence of Schizopora paradoxa KUC8140, a cosmopolitan wood degrader in East Asia.</title>
        <authorList>
            <consortium name="DOE Joint Genome Institute"/>
            <person name="Min B."/>
            <person name="Park H."/>
            <person name="Jang Y."/>
            <person name="Kim J.-J."/>
            <person name="Kim K.H."/>
            <person name="Pangilinan J."/>
            <person name="Lipzen A."/>
            <person name="Riley R."/>
            <person name="Grigoriev I.V."/>
            <person name="Spatafora J.W."/>
            <person name="Choi I.-G."/>
        </authorList>
    </citation>
    <scope>NUCLEOTIDE SEQUENCE [LARGE SCALE GENOMIC DNA]</scope>
    <source>
        <strain evidence="2 3">KUC8140</strain>
    </source>
</reference>
<dbReference type="EMBL" id="KQ086023">
    <property type="protein sequence ID" value="KLO10532.1"/>
    <property type="molecule type" value="Genomic_DNA"/>
</dbReference>
<dbReference type="AlphaFoldDB" id="A0A0H2RG49"/>
<feature type="region of interest" description="Disordered" evidence="1">
    <location>
        <begin position="535"/>
        <end position="559"/>
    </location>
</feature>
<organism evidence="2 3">
    <name type="scientific">Schizopora paradoxa</name>
    <dbReference type="NCBI Taxonomy" id="27342"/>
    <lineage>
        <taxon>Eukaryota</taxon>
        <taxon>Fungi</taxon>
        <taxon>Dikarya</taxon>
        <taxon>Basidiomycota</taxon>
        <taxon>Agaricomycotina</taxon>
        <taxon>Agaricomycetes</taxon>
        <taxon>Hymenochaetales</taxon>
        <taxon>Schizoporaceae</taxon>
        <taxon>Schizopora</taxon>
    </lineage>
</organism>
<accession>A0A0H2RG49</accession>
<gene>
    <name evidence="2" type="ORF">SCHPADRAFT_512228</name>
</gene>
<dbReference type="Proteomes" id="UP000053477">
    <property type="component" value="Unassembled WGS sequence"/>
</dbReference>
<name>A0A0H2RG49_9AGAM</name>
<evidence type="ECO:0000256" key="1">
    <source>
        <dbReference type="SAM" id="MobiDB-lite"/>
    </source>
</evidence>
<evidence type="ECO:0000313" key="3">
    <source>
        <dbReference type="Proteomes" id="UP000053477"/>
    </source>
</evidence>
<dbReference type="InParanoid" id="A0A0H2RG49"/>
<dbReference type="OrthoDB" id="1638493at2759"/>
<keyword evidence="3" id="KW-1185">Reference proteome</keyword>
<feature type="region of interest" description="Disordered" evidence="1">
    <location>
        <begin position="474"/>
        <end position="500"/>
    </location>
</feature>
<proteinExistence type="predicted"/>
<dbReference type="STRING" id="27342.A0A0H2RG49"/>